<comment type="caution">
    <text evidence="1">The sequence shown here is derived from an EMBL/GenBank/DDBJ whole genome shotgun (WGS) entry which is preliminary data.</text>
</comment>
<gene>
    <name evidence="1" type="ORF">MRB53_003265</name>
</gene>
<sequence length="151" mass="16800">MGNCLVLRRPDTSSWVDVAGENKILRIVKTDGKMLEYGESILVRDLLMNFVGYGIGDMAKASRHLPPDYELRVGHIYYLLQSSGDGSSSKTRTDCADGSKRIKVIISKHQLEVLLSKKLSTEVVLASLQMDTLDAVACTTSWRPRLETILE</sequence>
<protein>
    <submittedName>
        <fullName evidence="1">Uncharacterized protein</fullName>
    </submittedName>
</protein>
<evidence type="ECO:0000313" key="1">
    <source>
        <dbReference type="EMBL" id="KAJ8650242.1"/>
    </source>
</evidence>
<proteinExistence type="predicted"/>
<reference evidence="1 2" key="1">
    <citation type="journal article" date="2022" name="Hortic Res">
        <title>A haplotype resolved chromosomal level avocado genome allows analysis of novel avocado genes.</title>
        <authorList>
            <person name="Nath O."/>
            <person name="Fletcher S.J."/>
            <person name="Hayward A."/>
            <person name="Shaw L.M."/>
            <person name="Masouleh A.K."/>
            <person name="Furtado A."/>
            <person name="Henry R.J."/>
            <person name="Mitter N."/>
        </authorList>
    </citation>
    <scope>NUCLEOTIDE SEQUENCE [LARGE SCALE GENOMIC DNA]</scope>
    <source>
        <strain evidence="2">cv. Hass</strain>
    </source>
</reference>
<keyword evidence="2" id="KW-1185">Reference proteome</keyword>
<accession>A0ACC2MWT6</accession>
<dbReference type="Proteomes" id="UP001234297">
    <property type="component" value="Chromosome 1"/>
</dbReference>
<dbReference type="EMBL" id="CM056809">
    <property type="protein sequence ID" value="KAJ8650242.1"/>
    <property type="molecule type" value="Genomic_DNA"/>
</dbReference>
<evidence type="ECO:0000313" key="2">
    <source>
        <dbReference type="Proteomes" id="UP001234297"/>
    </source>
</evidence>
<name>A0ACC2MWT6_PERAE</name>
<organism evidence="1 2">
    <name type="scientific">Persea americana</name>
    <name type="common">Avocado</name>
    <dbReference type="NCBI Taxonomy" id="3435"/>
    <lineage>
        <taxon>Eukaryota</taxon>
        <taxon>Viridiplantae</taxon>
        <taxon>Streptophyta</taxon>
        <taxon>Embryophyta</taxon>
        <taxon>Tracheophyta</taxon>
        <taxon>Spermatophyta</taxon>
        <taxon>Magnoliopsida</taxon>
        <taxon>Magnoliidae</taxon>
        <taxon>Laurales</taxon>
        <taxon>Lauraceae</taxon>
        <taxon>Persea</taxon>
    </lineage>
</organism>